<dbReference type="SMART" id="SM00355">
    <property type="entry name" value="ZnF_C2H2"/>
    <property type="match status" value="6"/>
</dbReference>
<keyword evidence="8" id="KW-0804">Transcription</keyword>
<keyword evidence="5 12" id="KW-0862">Zinc</keyword>
<feature type="domain" description="C2H2-type" evidence="14">
    <location>
        <begin position="336"/>
        <end position="363"/>
    </location>
</feature>
<keyword evidence="6" id="KW-0805">Transcription regulation</keyword>
<evidence type="ECO:0000256" key="6">
    <source>
        <dbReference type="ARBA" id="ARBA00023015"/>
    </source>
</evidence>
<proteinExistence type="predicted"/>
<feature type="binding site" evidence="12">
    <location>
        <position position="11"/>
    </location>
    <ligand>
        <name>Zn(2+)</name>
        <dbReference type="ChEBI" id="CHEBI:29105"/>
    </ligand>
</feature>
<dbReference type="FunFam" id="3.30.160.60:FF:000446">
    <property type="entry name" value="Zinc finger protein"/>
    <property type="match status" value="1"/>
</dbReference>
<dbReference type="GO" id="GO:0045892">
    <property type="term" value="P:negative regulation of DNA-templated transcription"/>
    <property type="evidence" value="ECO:0007669"/>
    <property type="project" value="UniProtKB-ARBA"/>
</dbReference>
<feature type="binding site" evidence="12">
    <location>
        <position position="61"/>
    </location>
    <ligand>
        <name>Zn(2+)</name>
        <dbReference type="ChEBI" id="CHEBI:29105"/>
    </ligand>
</feature>
<dbReference type="InterPro" id="IPR036236">
    <property type="entry name" value="Znf_C2H2_sf"/>
</dbReference>
<evidence type="ECO:0000256" key="4">
    <source>
        <dbReference type="ARBA" id="ARBA00022771"/>
    </source>
</evidence>
<dbReference type="AlphaFoldDB" id="Q7QBD2"/>
<reference evidence="16" key="2">
    <citation type="submission" date="2002-03" db="EMBL/GenBank/DDBJ databases">
        <authorList>
            <consortium name="The Anopheles Genome Sequencing Consortium"/>
        </authorList>
    </citation>
    <scope>NUCLEOTIDE SEQUENCE</scope>
    <source>
        <strain evidence="16">PEST</strain>
    </source>
</reference>
<feature type="region of interest" description="Disordered" evidence="13">
    <location>
        <begin position="277"/>
        <end position="300"/>
    </location>
</feature>
<feature type="domain" description="C2H2-type" evidence="14">
    <location>
        <begin position="308"/>
        <end position="335"/>
    </location>
</feature>
<feature type="binding site" evidence="12">
    <location>
        <position position="14"/>
    </location>
    <ligand>
        <name>Zn(2+)</name>
        <dbReference type="ChEBI" id="CHEBI:29105"/>
    </ligand>
</feature>
<dbReference type="PhylomeDB" id="Q7QBD2"/>
<evidence type="ECO:0000256" key="10">
    <source>
        <dbReference type="ARBA" id="ARBA00068876"/>
    </source>
</evidence>
<keyword evidence="4 11" id="KW-0863">Zinc-finger</keyword>
<dbReference type="Pfam" id="PF00096">
    <property type="entry name" value="zf-C2H2"/>
    <property type="match status" value="5"/>
</dbReference>
<dbReference type="VEuPathDB" id="VectorBase:AGAMI1_007194"/>
<reference evidence="16" key="4">
    <citation type="journal article" date="2007" name="Genome Biol.">
        <title>Update of the Anopheles gambiae PEST genome assembly.</title>
        <authorList>
            <person name="Sharakhova M.V."/>
            <person name="Hammond M.P."/>
            <person name="Lobo N.F."/>
            <person name="Krzywinski J."/>
            <person name="Unger M.F."/>
            <person name="Hillenmeyer M.E."/>
            <person name="Bruggner R.V."/>
            <person name="Birney E."/>
            <person name="Collins F.H."/>
        </authorList>
    </citation>
    <scope>NUCLEOTIDE SEQUENCE</scope>
    <source>
        <strain evidence="16">PEST</strain>
    </source>
</reference>
<dbReference type="FunFam" id="3.30.160.60:FF:000495">
    <property type="entry name" value="zinc finger protein 668"/>
    <property type="match status" value="1"/>
</dbReference>
<dbReference type="PROSITE" id="PS50157">
    <property type="entry name" value="ZINC_FINGER_C2H2_2"/>
    <property type="match status" value="6"/>
</dbReference>
<dbReference type="SUPFAM" id="SSF57667">
    <property type="entry name" value="beta-beta-alpha zinc fingers"/>
    <property type="match status" value="3"/>
</dbReference>
<protein>
    <recommendedName>
        <fullName evidence="10">Zinc finger protein 865</fullName>
    </recommendedName>
</protein>
<evidence type="ECO:0000256" key="1">
    <source>
        <dbReference type="ARBA" id="ARBA00004123"/>
    </source>
</evidence>
<dbReference type="VEuPathDB" id="VectorBase:AGAP003224"/>
<dbReference type="Gene3D" id="3.40.1800.20">
    <property type="match status" value="1"/>
</dbReference>
<gene>
    <name evidence="16" type="ORF">AgaP_AGAP003224</name>
</gene>
<dbReference type="Pfam" id="PF07776">
    <property type="entry name" value="zf-AD"/>
    <property type="match status" value="1"/>
</dbReference>
<dbReference type="GO" id="GO:0003677">
    <property type="term" value="F:DNA binding"/>
    <property type="evidence" value="ECO:0007669"/>
    <property type="project" value="UniProtKB-KW"/>
</dbReference>
<dbReference type="GO" id="GO:0008270">
    <property type="term" value="F:zinc ion binding"/>
    <property type="evidence" value="ECO:0007669"/>
    <property type="project" value="UniProtKB-UniRule"/>
</dbReference>
<keyword evidence="3" id="KW-0677">Repeat</keyword>
<feature type="binding site" evidence="12">
    <location>
        <position position="58"/>
    </location>
    <ligand>
        <name>Zn(2+)</name>
        <dbReference type="ChEBI" id="CHEBI:29105"/>
    </ligand>
</feature>
<dbReference type="InterPro" id="IPR013087">
    <property type="entry name" value="Znf_C2H2_type"/>
</dbReference>
<comment type="caution">
    <text evidence="16">The sequence shown here is derived from an EMBL/GenBank/DDBJ whole genome shotgun (WGS) entry which is preliminary data.</text>
</comment>
<evidence type="ECO:0000256" key="7">
    <source>
        <dbReference type="ARBA" id="ARBA00023125"/>
    </source>
</evidence>
<dbReference type="SUPFAM" id="SSF57716">
    <property type="entry name" value="Glucocorticoid receptor-like (DNA-binding domain)"/>
    <property type="match status" value="1"/>
</dbReference>
<dbReference type="HOGENOM" id="CLU_475071_0_0_1"/>
<dbReference type="FunFam" id="3.30.160.60:FF:000912">
    <property type="entry name" value="Zinc finger protein 660"/>
    <property type="match status" value="1"/>
</dbReference>
<dbReference type="GO" id="GO:0005634">
    <property type="term" value="C:nucleus"/>
    <property type="evidence" value="ECO:0007669"/>
    <property type="project" value="UniProtKB-SubCell"/>
</dbReference>
<feature type="domain" description="ZAD" evidence="15">
    <location>
        <begin position="9"/>
        <end position="85"/>
    </location>
</feature>
<feature type="domain" description="C2H2-type" evidence="14">
    <location>
        <begin position="364"/>
        <end position="391"/>
    </location>
</feature>
<dbReference type="EMBL" id="AAAB01008879">
    <property type="protein sequence ID" value="EAA08312.3"/>
    <property type="molecule type" value="Genomic_DNA"/>
</dbReference>
<reference evidence="16" key="5">
    <citation type="submission" date="2011-05" db="EMBL/GenBank/DDBJ databases">
        <authorList>
            <consortium name="VectorBase"/>
        </authorList>
    </citation>
    <scope>NUCLEOTIDE SEQUENCE</scope>
    <source>
        <strain evidence="16">PEST</strain>
    </source>
</reference>
<keyword evidence="2 12" id="KW-0479">Metal-binding</keyword>
<evidence type="ECO:0000256" key="12">
    <source>
        <dbReference type="PROSITE-ProRule" id="PRU01263"/>
    </source>
</evidence>
<dbReference type="InterPro" id="IPR012934">
    <property type="entry name" value="Znf_AD"/>
</dbReference>
<name>Q7QBD2_ANOGA</name>
<comment type="subcellular location">
    <subcellularLocation>
        <location evidence="1">Nucleus</location>
    </subcellularLocation>
</comment>
<keyword evidence="7" id="KW-0238">DNA-binding</keyword>
<dbReference type="PANTHER" id="PTHR24394">
    <property type="entry name" value="ZINC FINGER PROTEIN"/>
    <property type="match status" value="1"/>
</dbReference>
<accession>Q7QBD2</accession>
<reference evidence="16" key="3">
    <citation type="journal article" date="2004" name="Trends Parasitol.">
        <title>The Anopheles gambiae genome: an update.</title>
        <authorList>
            <person name="Mongin E."/>
            <person name="Louis C."/>
            <person name="Holt R.A."/>
            <person name="Birney E."/>
            <person name="Collins F.H."/>
        </authorList>
    </citation>
    <scope>NUCLEOTIDE SEQUENCE</scope>
    <source>
        <strain evidence="16">PEST</strain>
    </source>
</reference>
<evidence type="ECO:0000256" key="3">
    <source>
        <dbReference type="ARBA" id="ARBA00022737"/>
    </source>
</evidence>
<feature type="domain" description="C2H2-type" evidence="14">
    <location>
        <begin position="392"/>
        <end position="419"/>
    </location>
</feature>
<dbReference type="PANTHER" id="PTHR24394:SF29">
    <property type="entry name" value="MYONEURIN"/>
    <property type="match status" value="1"/>
</dbReference>
<dbReference type="FunFam" id="3.30.160.60:FF:000100">
    <property type="entry name" value="Zinc finger 45-like"/>
    <property type="match status" value="1"/>
</dbReference>
<dbReference type="PaxDb" id="7165-AGAP003224-PA"/>
<evidence type="ECO:0000313" key="16">
    <source>
        <dbReference type="EMBL" id="EAA08312.3"/>
    </source>
</evidence>
<evidence type="ECO:0000256" key="9">
    <source>
        <dbReference type="ARBA" id="ARBA00023242"/>
    </source>
</evidence>
<sequence length="486" mass="54929">MEGEVILPAACRCCLLEDKDMVYVFDILDEFEMKISDLISRNGAIKIQERDAFSKHICGNCLNDLAIAERFVLRCRKTNDLLMNLITSDAQEDADALVVRDDTLSETYPEDDVSYVVEASEGQAALYEEITLAEVQSIDSSEHYDEEPPKVFVTQKAGSSQIAGDTLLQLQHQSTVPVEQSMEETVQVQLDYEHETMSTFDTIITDDTIALSDGLYDDILEDGSLKQEDEELYHLMDQANRDDGVDARQSDSGASTRTFDFNEDVLKSHEKLCLRDAKHPAEGETSKRTPTLTTDPASGVAPQQKKSLVCSYCNKRWISQSALTIHLRTHTGERPFGCRFCDKRFKTASAMDLHERRHSGMKPYACSVCDKRFTEGSNLKVHMLQHTNEKSHVCTVCNRAFGRVFLLQLHMRTHTGEKPYVCEVCGRKFTQQCDLTAHRRIHSGDRPYACNLCGKSFIKSSALGTHRRSHQKHLLKSADEQDIDYT</sequence>
<feature type="domain" description="C2H2-type" evidence="14">
    <location>
        <begin position="448"/>
        <end position="470"/>
    </location>
</feature>
<dbReference type="FunFam" id="3.30.160.60:FF:000145">
    <property type="entry name" value="Zinc finger protein 574"/>
    <property type="match status" value="1"/>
</dbReference>
<dbReference type="PROSITE" id="PS00028">
    <property type="entry name" value="ZINC_FINGER_C2H2_1"/>
    <property type="match status" value="6"/>
</dbReference>
<dbReference type="Gene3D" id="3.30.160.60">
    <property type="entry name" value="Classic Zinc Finger"/>
    <property type="match status" value="6"/>
</dbReference>
<dbReference type="eggNOG" id="KOG1721">
    <property type="taxonomic scope" value="Eukaryota"/>
</dbReference>
<feature type="compositionally biased region" description="Basic and acidic residues" evidence="13">
    <location>
        <begin position="277"/>
        <end position="287"/>
    </location>
</feature>
<evidence type="ECO:0000259" key="14">
    <source>
        <dbReference type="PROSITE" id="PS50157"/>
    </source>
</evidence>
<dbReference type="PROSITE" id="PS51915">
    <property type="entry name" value="ZAD"/>
    <property type="match status" value="1"/>
</dbReference>
<keyword evidence="9" id="KW-0539">Nucleus</keyword>
<evidence type="ECO:0000259" key="15">
    <source>
        <dbReference type="PROSITE" id="PS51915"/>
    </source>
</evidence>
<evidence type="ECO:0000256" key="13">
    <source>
        <dbReference type="SAM" id="MobiDB-lite"/>
    </source>
</evidence>
<evidence type="ECO:0000256" key="5">
    <source>
        <dbReference type="ARBA" id="ARBA00022833"/>
    </source>
</evidence>
<evidence type="ECO:0000256" key="8">
    <source>
        <dbReference type="ARBA" id="ARBA00023163"/>
    </source>
</evidence>
<dbReference type="OMA" id="HEMIACK"/>
<reference evidence="16" key="1">
    <citation type="journal article" date="2002" name="Science">
        <title>The genome sequence of the malaria mosquito Anopheles gambiae.</title>
        <authorList>
            <person name="Holt R.A."/>
            <person name="Subramanian G.M."/>
            <person name="Halpern A."/>
            <person name="Sutton G.G."/>
            <person name="Charlab R."/>
            <person name="Nusskern D.R."/>
            <person name="Wincker P."/>
            <person name="Clark A.G."/>
            <person name="Ribeiro J.M."/>
            <person name="Wides R."/>
            <person name="Salzberg S.L."/>
            <person name="Loftus B."/>
            <person name="Yandell M."/>
            <person name="Majoros W.H."/>
            <person name="Rusch D.B."/>
            <person name="Lai Z."/>
            <person name="Kraft C.L."/>
            <person name="Abril J.F."/>
            <person name="Anthouard V."/>
            <person name="Arensburger P."/>
            <person name="Atkinson P.W."/>
            <person name="Baden H."/>
            <person name="de Berardinis V."/>
            <person name="Baldwin D."/>
            <person name="Benes V."/>
            <person name="Biedler J."/>
            <person name="Blass C."/>
            <person name="Bolanos R."/>
            <person name="Boscus D."/>
            <person name="Barnstead M."/>
            <person name="Cai S."/>
            <person name="Center A."/>
            <person name="Chaturverdi K."/>
            <person name="Christophides G.K."/>
            <person name="Chrystal M.A."/>
            <person name="Clamp M."/>
            <person name="Cravchik A."/>
            <person name="Curwen V."/>
            <person name="Dana A."/>
            <person name="Delcher A."/>
            <person name="Dew I."/>
            <person name="Evans C.A."/>
            <person name="Flanigan M."/>
            <person name="Grundschober-Freimoser A."/>
            <person name="Friedli L."/>
            <person name="Gu Z."/>
            <person name="Guan P."/>
            <person name="Guigo R."/>
            <person name="Hillenmeyer M.E."/>
            <person name="Hladun S.L."/>
            <person name="Hogan J.R."/>
            <person name="Hong Y.S."/>
            <person name="Hoover J."/>
            <person name="Jaillon O."/>
            <person name="Ke Z."/>
            <person name="Kodira C."/>
            <person name="Kokoza E."/>
            <person name="Koutsos A."/>
            <person name="Letunic I."/>
            <person name="Levitsky A."/>
            <person name="Liang Y."/>
            <person name="Lin J.J."/>
            <person name="Lobo N.F."/>
            <person name="Lopez J.R."/>
            <person name="Malek J.A."/>
            <person name="McIntosh T.C."/>
            <person name="Meister S."/>
            <person name="Miller J."/>
            <person name="Mobarry C."/>
            <person name="Mongin E."/>
            <person name="Murphy S.D."/>
            <person name="O'Brochta D.A."/>
            <person name="Pfannkoch C."/>
            <person name="Qi R."/>
            <person name="Regier M.A."/>
            <person name="Remington K."/>
            <person name="Shao H."/>
            <person name="Sharakhova M.V."/>
            <person name="Sitter C.D."/>
            <person name="Shetty J."/>
            <person name="Smith T.J."/>
            <person name="Strong R."/>
            <person name="Sun J."/>
            <person name="Thomasova D."/>
            <person name="Ton L.Q."/>
            <person name="Topalis P."/>
            <person name="Tu Z."/>
            <person name="Unger M.F."/>
            <person name="Walenz B."/>
            <person name="Wang A."/>
            <person name="Wang J."/>
            <person name="Wang M."/>
            <person name="Wang X."/>
            <person name="Woodford K.J."/>
            <person name="Wortman J.R."/>
            <person name="Wu M."/>
            <person name="Yao A."/>
            <person name="Zdobnov E.M."/>
            <person name="Zhang H."/>
            <person name="Zhao Q."/>
            <person name="Zhao S."/>
            <person name="Zhu S.C."/>
            <person name="Zhimulev I."/>
            <person name="Coluzzi M."/>
            <person name="della Torre A."/>
            <person name="Roth C.W."/>
            <person name="Louis C."/>
            <person name="Kalush F."/>
            <person name="Mural R.J."/>
            <person name="Myers E.W."/>
            <person name="Adams M.D."/>
            <person name="Smith H.O."/>
            <person name="Broder S."/>
            <person name="Gardner M.J."/>
            <person name="Fraser C.M."/>
            <person name="Birney E."/>
            <person name="Bork P."/>
            <person name="Brey P.T."/>
            <person name="Venter J.C."/>
            <person name="Weissenbach J."/>
            <person name="Kafatos F.C."/>
            <person name="Collins F.H."/>
            <person name="Hoffman S.L."/>
        </authorList>
    </citation>
    <scope>NUCLEOTIDE SEQUENCE [LARGE SCALE GENOMIC DNA]</scope>
    <source>
        <strain evidence="16">PEST</strain>
    </source>
</reference>
<dbReference type="FunFam" id="3.30.160.60:FF:001485">
    <property type="entry name" value="Krueppel-related zinc finger protein"/>
    <property type="match status" value="1"/>
</dbReference>
<dbReference type="SMART" id="SM00868">
    <property type="entry name" value="zf-AD"/>
    <property type="match status" value="1"/>
</dbReference>
<organism evidence="16">
    <name type="scientific">Anopheles gambiae</name>
    <name type="common">African malaria mosquito</name>
    <dbReference type="NCBI Taxonomy" id="7165"/>
    <lineage>
        <taxon>Eukaryota</taxon>
        <taxon>Metazoa</taxon>
        <taxon>Ecdysozoa</taxon>
        <taxon>Arthropoda</taxon>
        <taxon>Hexapoda</taxon>
        <taxon>Insecta</taxon>
        <taxon>Pterygota</taxon>
        <taxon>Neoptera</taxon>
        <taxon>Endopterygota</taxon>
        <taxon>Diptera</taxon>
        <taxon>Nematocera</taxon>
        <taxon>Culicoidea</taxon>
        <taxon>Culicidae</taxon>
        <taxon>Anophelinae</taxon>
        <taxon>Anopheles</taxon>
    </lineage>
</organism>
<evidence type="ECO:0000256" key="11">
    <source>
        <dbReference type="PROSITE-ProRule" id="PRU00042"/>
    </source>
</evidence>
<feature type="domain" description="C2H2-type" evidence="14">
    <location>
        <begin position="420"/>
        <end position="447"/>
    </location>
</feature>
<evidence type="ECO:0000256" key="2">
    <source>
        <dbReference type="ARBA" id="ARBA00022723"/>
    </source>
</evidence>